<dbReference type="PANTHER" id="PTHR35997">
    <property type="entry name" value="COTTON FIBER PROTEIN-RELATED"/>
    <property type="match status" value="1"/>
</dbReference>
<sequence>MEVKMKKEDNLHAVWFAAGTAALMACMKRAAVVEQWRVWVFLALNLLLLAILFTSSTCSSSTSTSSSSNCQDQETDEKKKKKRRNQCKQLLSEDEDRLKLLWRDEREREVVVEEDEAKTSPVLMMSKEELNERVEAFIAMFRQHLVSDAKKDLTKSPFGQAS</sequence>
<dbReference type="EMBL" id="GHES01036469">
    <property type="protein sequence ID" value="MPA67028.1"/>
    <property type="molecule type" value="Transcribed_RNA"/>
</dbReference>
<protein>
    <submittedName>
        <fullName evidence="3">Uncharacterized protein</fullName>
    </submittedName>
</protein>
<feature type="region of interest" description="Disordered" evidence="1">
    <location>
        <begin position="58"/>
        <end position="86"/>
    </location>
</feature>
<evidence type="ECO:0000313" key="3">
    <source>
        <dbReference type="EMBL" id="MPA67028.1"/>
    </source>
</evidence>
<dbReference type="AlphaFoldDB" id="A0A5B7BFP7"/>
<feature type="transmembrane region" description="Helical" evidence="2">
    <location>
        <begin position="38"/>
        <end position="56"/>
    </location>
</feature>
<gene>
    <name evidence="3" type="ORF">Din_036469</name>
</gene>
<dbReference type="PANTHER" id="PTHR35997:SF5">
    <property type="entry name" value="OS09G0539700 PROTEIN"/>
    <property type="match status" value="1"/>
</dbReference>
<keyword evidence="2" id="KW-0812">Transmembrane</keyword>
<name>A0A5B7BFP7_DAVIN</name>
<accession>A0A5B7BFP7</accession>
<feature type="compositionally biased region" description="Low complexity" evidence="1">
    <location>
        <begin position="58"/>
        <end position="68"/>
    </location>
</feature>
<organism evidence="3">
    <name type="scientific">Davidia involucrata</name>
    <name type="common">Dove tree</name>
    <dbReference type="NCBI Taxonomy" id="16924"/>
    <lineage>
        <taxon>Eukaryota</taxon>
        <taxon>Viridiplantae</taxon>
        <taxon>Streptophyta</taxon>
        <taxon>Embryophyta</taxon>
        <taxon>Tracheophyta</taxon>
        <taxon>Spermatophyta</taxon>
        <taxon>Magnoliopsida</taxon>
        <taxon>eudicotyledons</taxon>
        <taxon>Gunneridae</taxon>
        <taxon>Pentapetalae</taxon>
        <taxon>asterids</taxon>
        <taxon>Cornales</taxon>
        <taxon>Nyssaceae</taxon>
        <taxon>Davidia</taxon>
    </lineage>
</organism>
<reference evidence="3" key="1">
    <citation type="submission" date="2019-08" db="EMBL/GenBank/DDBJ databases">
        <title>Reference gene set and small RNA set construction with multiple tissues from Davidia involucrata Baill.</title>
        <authorList>
            <person name="Yang H."/>
            <person name="Zhou C."/>
            <person name="Li G."/>
            <person name="Wang J."/>
            <person name="Gao P."/>
            <person name="Wang M."/>
            <person name="Wang R."/>
            <person name="Zhao Y."/>
        </authorList>
    </citation>
    <scope>NUCLEOTIDE SEQUENCE</scope>
    <source>
        <tissue evidence="3">Mixed with DoveR01_LX</tissue>
    </source>
</reference>
<feature type="transmembrane region" description="Helical" evidence="2">
    <location>
        <begin position="12"/>
        <end position="31"/>
    </location>
</feature>
<dbReference type="PROSITE" id="PS51257">
    <property type="entry name" value="PROKAR_LIPOPROTEIN"/>
    <property type="match status" value="1"/>
</dbReference>
<keyword evidence="2" id="KW-0472">Membrane</keyword>
<proteinExistence type="predicted"/>
<evidence type="ECO:0000256" key="2">
    <source>
        <dbReference type="SAM" id="Phobius"/>
    </source>
</evidence>
<evidence type="ECO:0000256" key="1">
    <source>
        <dbReference type="SAM" id="MobiDB-lite"/>
    </source>
</evidence>
<keyword evidence="2" id="KW-1133">Transmembrane helix</keyword>